<accession>A0A392VP08</accession>
<evidence type="ECO:0000313" key="1">
    <source>
        <dbReference type="EMBL" id="MCI88150.1"/>
    </source>
</evidence>
<evidence type="ECO:0000313" key="2">
    <source>
        <dbReference type="Proteomes" id="UP000265520"/>
    </source>
</evidence>
<dbReference type="Proteomes" id="UP000265520">
    <property type="component" value="Unassembled WGS sequence"/>
</dbReference>
<dbReference type="AlphaFoldDB" id="A0A392VP08"/>
<organism evidence="1 2">
    <name type="scientific">Trifolium medium</name>
    <dbReference type="NCBI Taxonomy" id="97028"/>
    <lineage>
        <taxon>Eukaryota</taxon>
        <taxon>Viridiplantae</taxon>
        <taxon>Streptophyta</taxon>
        <taxon>Embryophyta</taxon>
        <taxon>Tracheophyta</taxon>
        <taxon>Spermatophyta</taxon>
        <taxon>Magnoliopsida</taxon>
        <taxon>eudicotyledons</taxon>
        <taxon>Gunneridae</taxon>
        <taxon>Pentapetalae</taxon>
        <taxon>rosids</taxon>
        <taxon>fabids</taxon>
        <taxon>Fabales</taxon>
        <taxon>Fabaceae</taxon>
        <taxon>Papilionoideae</taxon>
        <taxon>50 kb inversion clade</taxon>
        <taxon>NPAAA clade</taxon>
        <taxon>Hologalegina</taxon>
        <taxon>IRL clade</taxon>
        <taxon>Trifolieae</taxon>
        <taxon>Trifolium</taxon>
    </lineage>
</organism>
<keyword evidence="2" id="KW-1185">Reference proteome</keyword>
<name>A0A392VP08_9FABA</name>
<protein>
    <submittedName>
        <fullName evidence="1">Uncharacterized protein</fullName>
    </submittedName>
</protein>
<proteinExistence type="predicted"/>
<feature type="non-terminal residue" evidence="1">
    <location>
        <position position="34"/>
    </location>
</feature>
<reference evidence="1 2" key="1">
    <citation type="journal article" date="2018" name="Front. Plant Sci.">
        <title>Red Clover (Trifolium pratense) and Zigzag Clover (T. medium) - A Picture of Genomic Similarities and Differences.</title>
        <authorList>
            <person name="Dluhosova J."/>
            <person name="Istvanek J."/>
            <person name="Nedelnik J."/>
            <person name="Repkova J."/>
        </authorList>
    </citation>
    <scope>NUCLEOTIDE SEQUENCE [LARGE SCALE GENOMIC DNA]</scope>
    <source>
        <strain evidence="2">cv. 10/8</strain>
        <tissue evidence="1">Leaf</tissue>
    </source>
</reference>
<sequence length="34" mass="3820">MKTSMMSLIKSSKIAIIHRWKVAGALHSPNGIRR</sequence>
<dbReference type="EMBL" id="LXQA011185316">
    <property type="protein sequence ID" value="MCI88150.1"/>
    <property type="molecule type" value="Genomic_DNA"/>
</dbReference>
<comment type="caution">
    <text evidence="1">The sequence shown here is derived from an EMBL/GenBank/DDBJ whole genome shotgun (WGS) entry which is preliminary data.</text>
</comment>